<dbReference type="HAMAP" id="MF_00560">
    <property type="entry name" value="Tran_acon_Me_trans"/>
    <property type="match status" value="1"/>
</dbReference>
<gene>
    <name evidence="5 14" type="primary">tam</name>
    <name evidence="10" type="ORF">B6I68_22750</name>
    <name evidence="18" type="ORF">BANRA_03915</name>
    <name evidence="8" type="ORF">FME62_17625</name>
    <name evidence="17" type="ORF">FXN67_09250</name>
    <name evidence="9" type="ORF">G4V31_17175</name>
    <name evidence="7" type="ORF">GJJ01_13640</name>
    <name evidence="6" type="ORF">LS45_16380</name>
    <name evidence="11" type="ORF">NCTC9128_07317</name>
    <name evidence="14" type="ORF">SAMEA3499901_04399</name>
    <name evidence="15" type="ORF">SAMEA3515122_01348</name>
    <name evidence="16" type="ORF">SAMEA3538828_02791</name>
    <name evidence="13" type="ORF">SAMEA3729652_00077</name>
    <name evidence="12" type="ORF">SAMEA4364603_02416</name>
</gene>
<evidence type="ECO:0000313" key="13">
    <source>
        <dbReference type="EMBL" id="SWT05870.1"/>
    </source>
</evidence>
<dbReference type="Proteomes" id="UP000322977">
    <property type="component" value="Unassembled WGS sequence"/>
</dbReference>
<dbReference type="Proteomes" id="UP000479475">
    <property type="component" value="Unassembled WGS sequence"/>
</dbReference>
<evidence type="ECO:0000313" key="30">
    <source>
        <dbReference type="Proteomes" id="UP000468995"/>
    </source>
</evidence>
<organism evidence="14 26">
    <name type="scientific">Klebsiella pneumoniae</name>
    <dbReference type="NCBI Taxonomy" id="573"/>
    <lineage>
        <taxon>Bacteria</taxon>
        <taxon>Pseudomonadati</taxon>
        <taxon>Pseudomonadota</taxon>
        <taxon>Gammaproteobacteria</taxon>
        <taxon>Enterobacterales</taxon>
        <taxon>Enterobacteriaceae</taxon>
        <taxon>Klebsiella/Raoultella group</taxon>
        <taxon>Klebsiella</taxon>
        <taxon>Klebsiella pneumoniae complex</taxon>
    </lineage>
</organism>
<evidence type="ECO:0000256" key="1">
    <source>
        <dbReference type="ARBA" id="ARBA00022490"/>
    </source>
</evidence>
<dbReference type="EMBL" id="JAAKYD010000015">
    <property type="protein sequence ID" value="NGN73857.1"/>
    <property type="molecule type" value="Genomic_DNA"/>
</dbReference>
<dbReference type="AlphaFoldDB" id="A0A099PSF2"/>
<dbReference type="Proteomes" id="UP000259975">
    <property type="component" value="Unassembled WGS sequence"/>
</dbReference>
<evidence type="ECO:0000313" key="6">
    <source>
        <dbReference type="EMBL" id="KII03489.1"/>
    </source>
</evidence>
<dbReference type="SUPFAM" id="SSF53335">
    <property type="entry name" value="S-adenosyl-L-methionine-dependent methyltransferases"/>
    <property type="match status" value="1"/>
</dbReference>
<comment type="subcellular location">
    <subcellularLocation>
        <location evidence="5">Cytoplasm</location>
    </subcellularLocation>
</comment>
<evidence type="ECO:0000313" key="28">
    <source>
        <dbReference type="Proteomes" id="UP000322977"/>
    </source>
</evidence>
<evidence type="ECO:0000313" key="9">
    <source>
        <dbReference type="EMBL" id="NGN73857.1"/>
    </source>
</evidence>
<dbReference type="Proteomes" id="UP000441029">
    <property type="component" value="Unassembled WGS sequence"/>
</dbReference>
<evidence type="ECO:0000313" key="22">
    <source>
        <dbReference type="Proteomes" id="UP000252603"/>
    </source>
</evidence>
<comment type="function">
    <text evidence="5">Catalyzes the S-adenosylmethionine monomethyl esterification of trans-aconitate.</text>
</comment>
<dbReference type="Proteomes" id="UP000251088">
    <property type="component" value="Unassembled WGS sequence"/>
</dbReference>
<keyword evidence="1 5" id="KW-0963">Cytoplasm</keyword>
<evidence type="ECO:0000313" key="15">
    <source>
        <dbReference type="EMBL" id="SYH28865.1"/>
    </source>
</evidence>
<evidence type="ECO:0000256" key="5">
    <source>
        <dbReference type="HAMAP-Rule" id="MF_00560"/>
    </source>
</evidence>
<evidence type="ECO:0000313" key="23">
    <source>
        <dbReference type="Proteomes" id="UP000258253"/>
    </source>
</evidence>
<reference evidence="6 19" key="1">
    <citation type="submission" date="2014-10" db="EMBL/GenBank/DDBJ databases">
        <title>Plasmid movement, recombination, and chromosomal integration amongst multidrug resistant commensal Escherichia coli clones within a single commercial turkey flock.</title>
        <authorList>
            <person name="Lang K."/>
            <person name="Dorn K."/>
            <person name="Danzeisen J."/>
            <person name="Johnson T."/>
        </authorList>
    </citation>
    <scope>NUCLEOTIDE SEQUENCE [LARGE SCALE GENOMIC DNA]</scope>
    <source>
        <strain evidence="6 19">UMNturkey9</strain>
    </source>
</reference>
<evidence type="ECO:0000256" key="3">
    <source>
        <dbReference type="ARBA" id="ARBA00022679"/>
    </source>
</evidence>
<dbReference type="Pfam" id="PF13489">
    <property type="entry name" value="Methyltransf_23"/>
    <property type="match status" value="1"/>
</dbReference>
<dbReference type="EMBL" id="UKUT01000002">
    <property type="protein sequence ID" value="SYH28865.1"/>
    <property type="molecule type" value="Genomic_DNA"/>
</dbReference>
<dbReference type="NCBIfam" id="NF002463">
    <property type="entry name" value="PRK01683.1"/>
    <property type="match status" value="1"/>
</dbReference>
<keyword evidence="3 5" id="KW-0808">Transferase</keyword>
<dbReference type="EMBL" id="ULCI01000010">
    <property type="protein sequence ID" value="SYR40296.1"/>
    <property type="molecule type" value="Genomic_DNA"/>
</dbReference>
<name>A0A099PSF2_KLEPN</name>
<evidence type="ECO:0000313" key="14">
    <source>
        <dbReference type="EMBL" id="SXN33343.1"/>
    </source>
</evidence>
<evidence type="ECO:0000313" key="24">
    <source>
        <dbReference type="Proteomes" id="UP000258673"/>
    </source>
</evidence>
<dbReference type="EMBL" id="VINI01000014">
    <property type="protein sequence ID" value="MSS32583.1"/>
    <property type="molecule type" value="Genomic_DNA"/>
</dbReference>
<dbReference type="EMBL" id="VSSY01000006">
    <property type="protein sequence ID" value="TYL79985.1"/>
    <property type="molecule type" value="Genomic_DNA"/>
</dbReference>
<dbReference type="PANTHER" id="PTHR43861">
    <property type="entry name" value="TRANS-ACONITATE 2-METHYLTRANSFERASE-RELATED"/>
    <property type="match status" value="1"/>
</dbReference>
<dbReference type="EMBL" id="WJVL01000009">
    <property type="protein sequence ID" value="MRJ97000.1"/>
    <property type="molecule type" value="Genomic_DNA"/>
</dbReference>
<dbReference type="Proteomes" id="UP000468995">
    <property type="component" value="Unassembled WGS sequence"/>
</dbReference>
<reference evidence="10 20" key="2">
    <citation type="journal article" date="2017" name="J. Infect. Dis.">
        <title>An Analysis of the Epidemic of Klebsiella pneumoniae Carbapenemase-Producing K. pneumoniae: Convergence of Two Evolutionary Mechanisms Creates the Perfect Storm.</title>
        <authorList>
            <person name="Rojas L.J."/>
            <person name="Weinstock G.M."/>
            <person name="De La Cadena E."/>
            <person name="Diaz L."/>
            <person name="Rios R."/>
            <person name="Hanson B.M."/>
            <person name="Brown J.S."/>
            <person name="Vats P."/>
            <person name="Phillips D.S."/>
            <person name="Nguyen H."/>
            <person name="Hujer K.M."/>
            <person name="Correa A."/>
            <person name="Adams M.D."/>
            <person name="Perez F."/>
            <person name="Sodergren E."/>
            <person name="Narechania A."/>
            <person name="Planet P.J."/>
            <person name="Villegas M.V."/>
            <person name="Bonomo R.A."/>
            <person name="Arias C.A."/>
        </authorList>
    </citation>
    <scope>NUCLEOTIDE SEQUENCE [LARGE SCALE GENOMIC DNA]</scope>
    <source>
        <strain evidence="10 20">COL-Kpn30</strain>
    </source>
</reference>
<evidence type="ECO:0000313" key="12">
    <source>
        <dbReference type="EMBL" id="SSK36058.1"/>
    </source>
</evidence>
<evidence type="ECO:0000313" key="31">
    <source>
        <dbReference type="Proteomes" id="UP000479475"/>
    </source>
</evidence>
<dbReference type="GO" id="GO:0005737">
    <property type="term" value="C:cytoplasm"/>
    <property type="evidence" value="ECO:0007669"/>
    <property type="project" value="UniProtKB-SubCell"/>
</dbReference>
<dbReference type="EMBL" id="UAWN01000016">
    <property type="protein sequence ID" value="SQC41304.1"/>
    <property type="molecule type" value="Genomic_DNA"/>
</dbReference>
<dbReference type="InterPro" id="IPR029063">
    <property type="entry name" value="SAM-dependent_MTases_sf"/>
</dbReference>
<dbReference type="Proteomes" id="UP000234439">
    <property type="component" value="Unassembled WGS sequence"/>
</dbReference>
<dbReference type="Gene3D" id="1.10.150.290">
    <property type="entry name" value="S-adenosyl-L-methionine-dependent methyltransferases"/>
    <property type="match status" value="1"/>
</dbReference>
<dbReference type="KEGG" id="kpx:PMK1_03975"/>
<evidence type="ECO:0000313" key="10">
    <source>
        <dbReference type="EMBL" id="PLE25435.1"/>
    </source>
</evidence>
<evidence type="ECO:0000313" key="17">
    <source>
        <dbReference type="EMBL" id="TYL79985.1"/>
    </source>
</evidence>
<comment type="catalytic activity">
    <reaction evidence="5">
        <text>trans-aconitate + S-adenosyl-L-methionine = (E)-3-(methoxycarbonyl)pent-2-enedioate + S-adenosyl-L-homocysteine</text>
        <dbReference type="Rhea" id="RHEA:14969"/>
        <dbReference type="ChEBI" id="CHEBI:15708"/>
        <dbReference type="ChEBI" id="CHEBI:57470"/>
        <dbReference type="ChEBI" id="CHEBI:57856"/>
        <dbReference type="ChEBI" id="CHEBI:59789"/>
        <dbReference type="EC" id="2.1.1.144"/>
    </reaction>
</comment>
<evidence type="ECO:0000313" key="18">
    <source>
        <dbReference type="EMBL" id="VCV79232.1"/>
    </source>
</evidence>
<dbReference type="Proteomes" id="UP000252603">
    <property type="component" value="Unassembled WGS sequence"/>
</dbReference>
<dbReference type="Proteomes" id="UP000258798">
    <property type="component" value="Unassembled WGS sequence"/>
</dbReference>
<reference evidence="11 21" key="3">
    <citation type="submission" date="2018-06" db="EMBL/GenBank/DDBJ databases">
        <authorList>
            <consortium name="Pathogen Informatics"/>
            <person name="Doyle S."/>
        </authorList>
    </citation>
    <scope>NUCLEOTIDE SEQUENCE [LARGE SCALE GENOMIC DNA]</scope>
    <source>
        <strain evidence="11 21">NCTC9128</strain>
    </source>
</reference>
<dbReference type="Proteomes" id="UP000031820">
    <property type="component" value="Unassembled WGS sequence"/>
</dbReference>
<dbReference type="EMBL" id="JRRF01000015">
    <property type="protein sequence ID" value="KII03489.1"/>
    <property type="molecule type" value="Genomic_DNA"/>
</dbReference>
<evidence type="ECO:0000313" key="8">
    <source>
        <dbReference type="EMBL" id="MSS32583.1"/>
    </source>
</evidence>
<evidence type="ECO:0000313" key="7">
    <source>
        <dbReference type="EMBL" id="MRJ97000.1"/>
    </source>
</evidence>
<evidence type="ECO:0000313" key="21">
    <source>
        <dbReference type="Proteomes" id="UP000251088"/>
    </source>
</evidence>
<dbReference type="InterPro" id="IPR023506">
    <property type="entry name" value="Trans-aconitate_MeTrfase"/>
</dbReference>
<dbReference type="Proteomes" id="UP000258253">
    <property type="component" value="Unassembled WGS sequence"/>
</dbReference>
<dbReference type="EMBL" id="UFEU01000006">
    <property type="protein sequence ID" value="SSK36058.1"/>
    <property type="molecule type" value="Genomic_DNA"/>
</dbReference>
<evidence type="ECO:0000313" key="16">
    <source>
        <dbReference type="EMBL" id="SYR40296.1"/>
    </source>
</evidence>
<evidence type="ECO:0000313" key="26">
    <source>
        <dbReference type="Proteomes" id="UP000259975"/>
    </source>
</evidence>
<dbReference type="EC" id="2.1.1.144" evidence="5"/>
<reference evidence="23 24" key="4">
    <citation type="submission" date="2018-08" db="EMBL/GenBank/DDBJ databases">
        <authorList>
            <consortium name="Pathogen Informatics"/>
        </authorList>
    </citation>
    <scope>NUCLEOTIDE SEQUENCE [LARGE SCALE GENOMIC DNA]</scope>
    <source>
        <strain evidence="12 22">4300STDY6470422</strain>
        <strain evidence="14 26">EuSCAPE_AT029</strain>
        <strain evidence="16 23">EuSCAPE_HU047</strain>
        <strain evidence="15 24">EuSCAPE_IT093</strain>
        <strain evidence="13 25">EuSCAPE_TR125</strain>
    </source>
</reference>
<reference evidence="18 27" key="5">
    <citation type="submission" date="2018-10" db="EMBL/GenBank/DDBJ databases">
        <authorList>
            <person name="Noll B N."/>
        </authorList>
    </citation>
    <scope>NUCLEOTIDE SEQUENCE [LARGE SCALE GENOMIC DNA]</scope>
    <source>
        <strain evidence="18">Kpneu006</strain>
    </source>
</reference>
<dbReference type="EMBL" id="NCMJ01000128">
    <property type="protein sequence ID" value="PLE25435.1"/>
    <property type="molecule type" value="Genomic_DNA"/>
</dbReference>
<dbReference type="CDD" id="cd02440">
    <property type="entry name" value="AdoMet_MTases"/>
    <property type="match status" value="1"/>
</dbReference>
<dbReference type="InterPro" id="IPR023149">
    <property type="entry name" value="Trans_acon_MeTrfase_C"/>
</dbReference>
<dbReference type="EMBL" id="UWVH01000001">
    <property type="protein sequence ID" value="VCV79232.1"/>
    <property type="molecule type" value="Genomic_DNA"/>
</dbReference>
<evidence type="ECO:0000313" key="25">
    <source>
        <dbReference type="Proteomes" id="UP000258798"/>
    </source>
</evidence>
<dbReference type="Proteomes" id="UP000269921">
    <property type="component" value="Unassembled WGS sequence"/>
</dbReference>
<evidence type="ECO:0000313" key="19">
    <source>
        <dbReference type="Proteomes" id="UP000031820"/>
    </source>
</evidence>
<sequence>MADWNPSLYLQFDAERTRPAADLLSRIAHLQVEHAVDLGCGPGNSTRLLRAAWPLATIVGIDNSPAMLVQAAQALPDCEFIDADIARWRPAQPPDVIYANASLQWLTDHETLFPHLVNQLADNGTLAVQMPDNWQEPSHTLMRQVASEMGLPDRGRQPLLPPAAWYDLLSRQGCEVDIWRTTYFHPLASHQAIVDWLQGTGLRPYLAGLDEQAGSAFLTRYLALLAAHYPLQCNGKVLLRFPRLFIVARKIAA</sequence>
<keyword evidence="2 5" id="KW-0489">Methyltransferase</keyword>
<dbReference type="EMBL" id="UKGE01000021">
    <property type="protein sequence ID" value="SXN33343.1"/>
    <property type="molecule type" value="Genomic_DNA"/>
</dbReference>
<evidence type="ECO:0000313" key="27">
    <source>
        <dbReference type="Proteomes" id="UP000269921"/>
    </source>
</evidence>
<evidence type="ECO:0000256" key="2">
    <source>
        <dbReference type="ARBA" id="ARBA00022603"/>
    </source>
</evidence>
<reference evidence="17 28" key="7">
    <citation type="submission" date="2019-08" db="EMBL/GenBank/DDBJ databases">
        <title>Phenotypic and genetic characterization of extended-spectrum b-lactamase-producing hypermucoviscous Klebsiella pneumoniae from Chile.</title>
        <authorList>
            <person name="Morales-Leon F."/>
            <person name="Caro C."/>
            <person name="Opazo-Capurro A."/>
            <person name="Lincopan N."/>
            <person name="Dominguez-Yevenes M."/>
            <person name="Lima C."/>
            <person name="Bello-Toledo H."/>
            <person name="Gonzalez-Rocha G."/>
        </authorList>
    </citation>
    <scope>NUCLEOTIDE SEQUENCE [LARGE SCALE GENOMIC DNA]</scope>
    <source>
        <strain evidence="17 28">UCO-494</strain>
    </source>
</reference>
<dbReference type="Proteomes" id="UP000258673">
    <property type="component" value="Unassembled WGS sequence"/>
</dbReference>
<comment type="similarity">
    <text evidence="5">Belongs to the methyltransferase superfamily. Tam family.</text>
</comment>
<evidence type="ECO:0000313" key="29">
    <source>
        <dbReference type="Proteomes" id="UP000441029"/>
    </source>
</evidence>
<reference evidence="9 31" key="9">
    <citation type="submission" date="2020-02" db="EMBL/GenBank/DDBJ databases">
        <title>Klebsiella pneumoniae genome sequencing and assembly.</title>
        <authorList>
            <person name="Starkova P.S."/>
            <person name="Sulyan O.S."/>
            <person name="Likholetova D.V."/>
            <person name="Ageevets V.A."/>
            <person name="Lazareva I.V."/>
            <person name="Sopova J.V."/>
            <person name="Sidorenko S.V."/>
        </authorList>
    </citation>
    <scope>NUCLEOTIDE SEQUENCE [LARGE SCALE GENOMIC DNA]</scope>
    <source>
        <strain evidence="9 31">2429</strain>
    </source>
</reference>
<dbReference type="GO" id="GO:0030798">
    <property type="term" value="F:trans-aconitate 2-methyltransferase activity"/>
    <property type="evidence" value="ECO:0007669"/>
    <property type="project" value="UniProtKB-UniRule"/>
</dbReference>
<evidence type="ECO:0000313" key="11">
    <source>
        <dbReference type="EMBL" id="SQC41304.1"/>
    </source>
</evidence>
<dbReference type="GO" id="GO:0032259">
    <property type="term" value="P:methylation"/>
    <property type="evidence" value="ECO:0007669"/>
    <property type="project" value="UniProtKB-KW"/>
</dbReference>
<accession>A0A099PSF2</accession>
<evidence type="ECO:0000256" key="4">
    <source>
        <dbReference type="ARBA" id="ARBA00022691"/>
    </source>
</evidence>
<dbReference type="EMBL" id="UJRG01000001">
    <property type="protein sequence ID" value="SWT05870.1"/>
    <property type="molecule type" value="Genomic_DNA"/>
</dbReference>
<proteinExistence type="inferred from homology"/>
<keyword evidence="4 5" id="KW-0949">S-adenosyl-L-methionine</keyword>
<protein>
    <recommendedName>
        <fullName evidence="5">Trans-aconitate 2-methyltransferase</fullName>
        <ecNumber evidence="5">2.1.1.144</ecNumber>
    </recommendedName>
</protein>
<dbReference type="RefSeq" id="WP_004176221.1">
    <property type="nucleotide sequence ID" value="NZ_ABLUVU020000005.1"/>
</dbReference>
<evidence type="ECO:0000313" key="20">
    <source>
        <dbReference type="Proteomes" id="UP000234439"/>
    </source>
</evidence>
<reference evidence="8 30" key="6">
    <citation type="submission" date="2019-07" db="EMBL/GenBank/DDBJ databases">
        <title>Genome sequence of OXA-232-producing Klebsiella pneumoniae ST23 from septicemic neonate.</title>
        <authorList>
            <person name="Mukherjee S."/>
            <person name="Naha S."/>
            <person name="Bhadury P."/>
            <person name="Basu S."/>
        </authorList>
    </citation>
    <scope>NUCLEOTIDE SEQUENCE [LARGE SCALE GENOMIC DNA]</scope>
    <source>
        <strain evidence="8 30">EN5275</strain>
    </source>
</reference>
<accession>A0A4V0GXE0</accession>
<reference evidence="7 29" key="8">
    <citation type="submission" date="2019-11" db="EMBL/GenBank/DDBJ databases">
        <title>Molecular typing, antibiotic resistance determination and virulence profiling for 36 multidrug-resistant clinical Klebsiella pneumoniae isolates using second- and third-generation sequencing.</title>
        <authorList>
            <person name="Shelenkov A."/>
            <person name="Mikhaylova Y."/>
            <person name="Yanushevich Y."/>
            <person name="Samoilov A."/>
            <person name="Petrova L."/>
            <person name="Fomina V."/>
            <person name="Gusarov V."/>
            <person name="Zamyatin M."/>
            <person name="Shagin D."/>
        </authorList>
    </citation>
    <scope>NUCLEOTIDE SEQUENCE [LARGE SCALE GENOMIC DNA]</scope>
    <source>
        <strain evidence="7 29">CriePir226</strain>
    </source>
</reference>
<dbReference type="Gene3D" id="3.40.50.150">
    <property type="entry name" value="Vaccinia Virus protein VP39"/>
    <property type="match status" value="1"/>
</dbReference>
<dbReference type="PANTHER" id="PTHR43861:SF1">
    <property type="entry name" value="TRANS-ACONITATE 2-METHYLTRANSFERASE"/>
    <property type="match status" value="1"/>
</dbReference>